<keyword evidence="11" id="KW-0221">Differentiation</keyword>
<keyword evidence="10" id="KW-0418">Kinase</keyword>
<dbReference type="PANTHER" id="PTHR24346:SF102">
    <property type="entry name" value="TESTIS-SPECIFIC SERINE_THREONINE-PROTEIN KINASE 1"/>
    <property type="match status" value="1"/>
</dbReference>
<sequence length="323" mass="36451">MNKVLMESRGYTFKSNLGEGMFGKVMSAYSTRLKRSVAIKVIDKKKVNTSYLEKFLSREMEIIRHLNHPNIIKTLDIFELHRNKVYVVMELCRNGDVLKHINAKGPLPEQAARRLFTQLCEAVQYLHNSDVVHRDLKCENLLLDKHHNLKVCDFGFSKRLTHAHGHVVLSETFCGTSTYAAPEISRNVPYDPKVSDVWSMGVVLYMMLHASMPYDATNVRKMVQIQIQHIVNFPDAPSVSPEAKDLIRTMLNPVVEQRTTISNILQSSWMLLQGRVEDSAEAPTQKAGSEQGGPSEEKDKEDEKLPKVNSEPGGGPSSSAPRH</sequence>
<evidence type="ECO:0000256" key="4">
    <source>
        <dbReference type="ARBA" id="ARBA00022473"/>
    </source>
</evidence>
<dbReference type="GO" id="GO:0007283">
    <property type="term" value="P:spermatogenesis"/>
    <property type="evidence" value="ECO:0007669"/>
    <property type="project" value="UniProtKB-KW"/>
</dbReference>
<name>A0A6P8V410_GYMAC</name>
<dbReference type="Proteomes" id="UP000515161">
    <property type="component" value="Unplaced"/>
</dbReference>
<evidence type="ECO:0000256" key="16">
    <source>
        <dbReference type="ARBA" id="ARBA00047899"/>
    </source>
</evidence>
<proteinExistence type="inferred from homology"/>
<evidence type="ECO:0000256" key="5">
    <source>
        <dbReference type="ARBA" id="ARBA00022527"/>
    </source>
</evidence>
<evidence type="ECO:0000256" key="17">
    <source>
        <dbReference type="ARBA" id="ARBA00048679"/>
    </source>
</evidence>
<evidence type="ECO:0000256" key="14">
    <source>
        <dbReference type="ARBA" id="ARBA00022843"/>
    </source>
</evidence>
<dbReference type="EC" id="2.7.11.1" evidence="3"/>
<keyword evidence="4" id="KW-0217">Developmental protein</keyword>
<dbReference type="FunFam" id="1.10.510.10:FF:000658">
    <property type="entry name" value="Protein CBG12184"/>
    <property type="match status" value="1"/>
</dbReference>
<keyword evidence="24" id="KW-1185">Reference proteome</keyword>
<dbReference type="Pfam" id="PF00069">
    <property type="entry name" value="Pkinase"/>
    <property type="match status" value="1"/>
</dbReference>
<dbReference type="GO" id="GO:0000226">
    <property type="term" value="P:microtubule cytoskeleton organization"/>
    <property type="evidence" value="ECO:0007669"/>
    <property type="project" value="TreeGrafter"/>
</dbReference>
<dbReference type="GO" id="GO:0035556">
    <property type="term" value="P:intracellular signal transduction"/>
    <property type="evidence" value="ECO:0007669"/>
    <property type="project" value="TreeGrafter"/>
</dbReference>
<dbReference type="PROSITE" id="PS00107">
    <property type="entry name" value="PROTEIN_KINASE_ATP"/>
    <property type="match status" value="1"/>
</dbReference>
<comment type="catalytic activity">
    <reaction evidence="16">
        <text>L-threonyl-[protein] + ATP = O-phospho-L-threonyl-[protein] + ADP + H(+)</text>
        <dbReference type="Rhea" id="RHEA:46608"/>
        <dbReference type="Rhea" id="RHEA-COMP:11060"/>
        <dbReference type="Rhea" id="RHEA-COMP:11605"/>
        <dbReference type="ChEBI" id="CHEBI:15378"/>
        <dbReference type="ChEBI" id="CHEBI:30013"/>
        <dbReference type="ChEBI" id="CHEBI:30616"/>
        <dbReference type="ChEBI" id="CHEBI:61977"/>
        <dbReference type="ChEBI" id="CHEBI:456216"/>
        <dbReference type="EC" id="2.7.11.1"/>
    </reaction>
</comment>
<feature type="active site" description="Proton acceptor" evidence="18">
    <location>
        <position position="135"/>
    </location>
</feature>
<gene>
    <name evidence="25" type="primary">LOC117554620</name>
</gene>
<comment type="similarity">
    <text evidence="2">Belongs to the protein kinase superfamily. CAMK Ser/Thr protein kinase family.</text>
</comment>
<dbReference type="Gene3D" id="1.10.510.10">
    <property type="entry name" value="Transferase(Phosphotransferase) domain 1"/>
    <property type="match status" value="1"/>
</dbReference>
<dbReference type="PROSITE" id="PS50011">
    <property type="entry name" value="PROTEIN_KINASE_DOM"/>
    <property type="match status" value="1"/>
</dbReference>
<keyword evidence="12 20" id="KW-0067">ATP-binding</keyword>
<evidence type="ECO:0000256" key="6">
    <source>
        <dbReference type="ARBA" id="ARBA00022553"/>
    </source>
</evidence>
<dbReference type="InParanoid" id="A0A6P8V410"/>
<dbReference type="GO" id="GO:0050321">
    <property type="term" value="F:tau-protein kinase activity"/>
    <property type="evidence" value="ECO:0007669"/>
    <property type="project" value="TreeGrafter"/>
</dbReference>
<evidence type="ECO:0000256" key="21">
    <source>
        <dbReference type="RuleBase" id="RU000304"/>
    </source>
</evidence>
<evidence type="ECO:0000256" key="19">
    <source>
        <dbReference type="PIRSR" id="PIRSR000615-3"/>
    </source>
</evidence>
<evidence type="ECO:0000256" key="2">
    <source>
        <dbReference type="ARBA" id="ARBA00006692"/>
    </source>
</evidence>
<keyword evidence="5 21" id="KW-0723">Serine/threonine-protein kinase</keyword>
<dbReference type="GO" id="GO:0005524">
    <property type="term" value="F:ATP binding"/>
    <property type="evidence" value="ECO:0007669"/>
    <property type="project" value="UniProtKB-UniRule"/>
</dbReference>
<evidence type="ECO:0000256" key="9">
    <source>
        <dbReference type="ARBA" id="ARBA00022741"/>
    </source>
</evidence>
<feature type="binding site" evidence="19">
    <location>
        <position position="153"/>
    </location>
    <ligand>
        <name>Mg(2+)</name>
        <dbReference type="ChEBI" id="CHEBI:18420"/>
    </ligand>
</feature>
<dbReference type="SMART" id="SM00220">
    <property type="entry name" value="S_TKc"/>
    <property type="match status" value="1"/>
</dbReference>
<evidence type="ECO:0000259" key="23">
    <source>
        <dbReference type="PROSITE" id="PS50011"/>
    </source>
</evidence>
<dbReference type="PANTHER" id="PTHR24346">
    <property type="entry name" value="MAP/MICROTUBULE AFFINITY-REGULATING KINASE"/>
    <property type="match status" value="1"/>
</dbReference>
<evidence type="ECO:0000256" key="12">
    <source>
        <dbReference type="ARBA" id="ARBA00022840"/>
    </source>
</evidence>
<organism evidence="24 25">
    <name type="scientific">Gymnodraco acuticeps</name>
    <name type="common">Antarctic dragonfish</name>
    <dbReference type="NCBI Taxonomy" id="8218"/>
    <lineage>
        <taxon>Eukaryota</taxon>
        <taxon>Metazoa</taxon>
        <taxon>Chordata</taxon>
        <taxon>Craniata</taxon>
        <taxon>Vertebrata</taxon>
        <taxon>Euteleostomi</taxon>
        <taxon>Actinopterygii</taxon>
        <taxon>Neopterygii</taxon>
        <taxon>Teleostei</taxon>
        <taxon>Neoteleostei</taxon>
        <taxon>Acanthomorphata</taxon>
        <taxon>Eupercaria</taxon>
        <taxon>Perciformes</taxon>
        <taxon>Notothenioidei</taxon>
        <taxon>Bathydraconidae</taxon>
        <taxon>Gymnodraco</taxon>
    </lineage>
</organism>
<evidence type="ECO:0000256" key="15">
    <source>
        <dbReference type="ARBA" id="ARBA00022871"/>
    </source>
</evidence>
<dbReference type="GO" id="GO:0005737">
    <property type="term" value="C:cytoplasm"/>
    <property type="evidence" value="ECO:0007669"/>
    <property type="project" value="TreeGrafter"/>
</dbReference>
<evidence type="ECO:0000256" key="1">
    <source>
        <dbReference type="ARBA" id="ARBA00001946"/>
    </source>
</evidence>
<evidence type="ECO:0000256" key="20">
    <source>
        <dbReference type="PROSITE-ProRule" id="PRU10141"/>
    </source>
</evidence>
<dbReference type="PIRSF" id="PIRSF000615">
    <property type="entry name" value="TyrPK_CSF1-R"/>
    <property type="match status" value="1"/>
</dbReference>
<keyword evidence="13 19" id="KW-0460">Magnesium</keyword>
<evidence type="ECO:0000256" key="22">
    <source>
        <dbReference type="SAM" id="MobiDB-lite"/>
    </source>
</evidence>
<feature type="binding site" evidence="20">
    <location>
        <position position="40"/>
    </location>
    <ligand>
        <name>ATP</name>
        <dbReference type="ChEBI" id="CHEBI:30616"/>
    </ligand>
</feature>
<evidence type="ECO:0000256" key="18">
    <source>
        <dbReference type="PIRSR" id="PIRSR000615-1"/>
    </source>
</evidence>
<accession>A0A6P8V410</accession>
<dbReference type="OrthoDB" id="541276at2759"/>
<keyword evidence="14" id="KW-0832">Ubl conjugation</keyword>
<dbReference type="RefSeq" id="XP_034084959.1">
    <property type="nucleotide sequence ID" value="XM_034229068.1"/>
</dbReference>
<evidence type="ECO:0000313" key="25">
    <source>
        <dbReference type="RefSeq" id="XP_034084959.1"/>
    </source>
</evidence>
<reference evidence="25" key="1">
    <citation type="submission" date="2025-08" db="UniProtKB">
        <authorList>
            <consortium name="RefSeq"/>
        </authorList>
    </citation>
    <scope>IDENTIFICATION</scope>
</reference>
<evidence type="ECO:0000256" key="3">
    <source>
        <dbReference type="ARBA" id="ARBA00012513"/>
    </source>
</evidence>
<feature type="region of interest" description="Disordered" evidence="22">
    <location>
        <begin position="277"/>
        <end position="323"/>
    </location>
</feature>
<evidence type="ECO:0000256" key="13">
    <source>
        <dbReference type="ARBA" id="ARBA00022842"/>
    </source>
</evidence>
<keyword evidence="6" id="KW-0597">Phosphoprotein</keyword>
<feature type="compositionally biased region" description="Basic and acidic residues" evidence="22">
    <location>
        <begin position="295"/>
        <end position="306"/>
    </location>
</feature>
<dbReference type="FunFam" id="3.30.200.20:FF:000042">
    <property type="entry name" value="Aurora kinase A"/>
    <property type="match status" value="1"/>
</dbReference>
<keyword evidence="9 20" id="KW-0547">Nucleotide-binding</keyword>
<evidence type="ECO:0000256" key="10">
    <source>
        <dbReference type="ARBA" id="ARBA00022777"/>
    </source>
</evidence>
<dbReference type="InterPro" id="IPR011009">
    <property type="entry name" value="Kinase-like_dom_sf"/>
</dbReference>
<evidence type="ECO:0000313" key="24">
    <source>
        <dbReference type="Proteomes" id="UP000515161"/>
    </source>
</evidence>
<feature type="binding site" evidence="19">
    <location>
        <position position="140"/>
    </location>
    <ligand>
        <name>Mg(2+)</name>
        <dbReference type="ChEBI" id="CHEBI:18420"/>
    </ligand>
</feature>
<dbReference type="KEGG" id="gacu:117554620"/>
<evidence type="ECO:0000256" key="11">
    <source>
        <dbReference type="ARBA" id="ARBA00022782"/>
    </source>
</evidence>
<dbReference type="InterPro" id="IPR017441">
    <property type="entry name" value="Protein_kinase_ATP_BS"/>
</dbReference>
<evidence type="ECO:0000256" key="8">
    <source>
        <dbReference type="ARBA" id="ARBA00022723"/>
    </source>
</evidence>
<dbReference type="InterPro" id="IPR008271">
    <property type="entry name" value="Ser/Thr_kinase_AS"/>
</dbReference>
<protein>
    <recommendedName>
        <fullName evidence="3">non-specific serine/threonine protein kinase</fullName>
        <ecNumber evidence="3">2.7.11.1</ecNumber>
    </recommendedName>
</protein>
<feature type="domain" description="Protein kinase" evidence="23">
    <location>
        <begin position="11"/>
        <end position="270"/>
    </location>
</feature>
<keyword evidence="8 19" id="KW-0479">Metal-binding</keyword>
<dbReference type="GeneID" id="117554620"/>
<keyword evidence="7" id="KW-0808">Transferase</keyword>
<dbReference type="GO" id="GO:0030154">
    <property type="term" value="P:cell differentiation"/>
    <property type="evidence" value="ECO:0007669"/>
    <property type="project" value="UniProtKB-KW"/>
</dbReference>
<dbReference type="PROSITE" id="PS00108">
    <property type="entry name" value="PROTEIN_KINASE_ST"/>
    <property type="match status" value="1"/>
</dbReference>
<dbReference type="InterPro" id="IPR000719">
    <property type="entry name" value="Prot_kinase_dom"/>
</dbReference>
<dbReference type="GO" id="GO:0000287">
    <property type="term" value="F:magnesium ion binding"/>
    <property type="evidence" value="ECO:0007669"/>
    <property type="project" value="UniProtKB-ARBA"/>
</dbReference>
<keyword evidence="15" id="KW-0744">Spermatogenesis</keyword>
<evidence type="ECO:0000256" key="7">
    <source>
        <dbReference type="ARBA" id="ARBA00022679"/>
    </source>
</evidence>
<comment type="catalytic activity">
    <reaction evidence="17">
        <text>L-seryl-[protein] + ATP = O-phospho-L-seryl-[protein] + ADP + H(+)</text>
        <dbReference type="Rhea" id="RHEA:17989"/>
        <dbReference type="Rhea" id="RHEA-COMP:9863"/>
        <dbReference type="Rhea" id="RHEA-COMP:11604"/>
        <dbReference type="ChEBI" id="CHEBI:15378"/>
        <dbReference type="ChEBI" id="CHEBI:29999"/>
        <dbReference type="ChEBI" id="CHEBI:30616"/>
        <dbReference type="ChEBI" id="CHEBI:83421"/>
        <dbReference type="ChEBI" id="CHEBI:456216"/>
        <dbReference type="EC" id="2.7.11.1"/>
    </reaction>
</comment>
<dbReference type="SUPFAM" id="SSF56112">
    <property type="entry name" value="Protein kinase-like (PK-like)"/>
    <property type="match status" value="1"/>
</dbReference>
<comment type="cofactor">
    <cofactor evidence="1">
        <name>Mg(2+)</name>
        <dbReference type="ChEBI" id="CHEBI:18420"/>
    </cofactor>
</comment>
<dbReference type="FunCoup" id="A0A6P8V410">
    <property type="interactions" value="10"/>
</dbReference>
<dbReference type="AlphaFoldDB" id="A0A6P8V410"/>